<dbReference type="CDD" id="cd11613">
    <property type="entry name" value="SAF_AH_GD"/>
    <property type="match status" value="1"/>
</dbReference>
<evidence type="ECO:0000259" key="3">
    <source>
        <dbReference type="SMART" id="SM00858"/>
    </source>
</evidence>
<keyword evidence="2" id="KW-0456">Lyase</keyword>
<evidence type="ECO:0000313" key="5">
    <source>
        <dbReference type="Proteomes" id="UP000319014"/>
    </source>
</evidence>
<keyword evidence="4" id="KW-0378">Hydrolase</keyword>
<keyword evidence="5" id="KW-1185">Reference proteome</keyword>
<evidence type="ECO:0000256" key="2">
    <source>
        <dbReference type="ARBA" id="ARBA00023239"/>
    </source>
</evidence>
<dbReference type="PANTHER" id="PTHR30536:SF5">
    <property type="entry name" value="ALTRONATE DEHYDRATASE"/>
    <property type="match status" value="1"/>
</dbReference>
<dbReference type="Proteomes" id="UP000319014">
    <property type="component" value="Unassembled WGS sequence"/>
</dbReference>
<dbReference type="SMART" id="SM00858">
    <property type="entry name" value="SAF"/>
    <property type="match status" value="1"/>
</dbReference>
<sequence length="512" mass="53947">MPDTRATIIDQPLIVLHPDDSVGIARHEIAAGTALQGGLVVASRVPAGHKVALKPHAAGDKILRYGQIIGFASAPIAVGAHVHEHNLGLGEFTRDHAIGADRQSPAPHLTGRGFLGYRRPDGRVGTRNYVGILTTVNCSAHVALSVARAFERNEMAGYDPLAEFPNVDGVVALTHKTGCGMSAGEPLQLLRRTLEGYARHPNFSHVIVLGLGCEVNQVGGLFDGGNPALRRLTIQGEGGARKTIARAVEDIRAILAEPNAVNREWVPASELKVALICGGSDSYSGITANPALGAASDLVVRHGGTVILSETPETFGAEHLLTRRAATQAVGERLVDRIRWWESYAAAHGVSLNANPTPGNKAGGLTTIIEKSLGAIAKAGRTNLEQVIEYAEPATMRGLVFMDGPGYDPVQVTGQIASGANVVAFTTGRGSVFGSKPVPTVKLATNSPMYRHMADDMDINCGTILDGEESVADCGKRIFDRLLATAGGHRSKSEEQDFGAPEFAPWVIGPVI</sequence>
<dbReference type="RefSeq" id="WP_221930460.1">
    <property type="nucleotide sequence ID" value="NZ_FXTK01000020.1"/>
</dbReference>
<protein>
    <submittedName>
        <fullName evidence="4">Altronate hydrolase</fullName>
    </submittedName>
</protein>
<dbReference type="GO" id="GO:0019698">
    <property type="term" value="P:D-galacturonate catabolic process"/>
    <property type="evidence" value="ECO:0007669"/>
    <property type="project" value="TreeGrafter"/>
</dbReference>
<dbReference type="GO" id="GO:0016829">
    <property type="term" value="F:lyase activity"/>
    <property type="evidence" value="ECO:0007669"/>
    <property type="project" value="UniProtKB-KW"/>
</dbReference>
<feature type="domain" description="SAF" evidence="3">
    <location>
        <begin position="20"/>
        <end position="88"/>
    </location>
</feature>
<reference evidence="4 5" key="1">
    <citation type="submission" date="2017-05" db="EMBL/GenBank/DDBJ databases">
        <authorList>
            <person name="Varghese N."/>
            <person name="Submissions S."/>
        </authorList>
    </citation>
    <scope>NUCLEOTIDE SEQUENCE [LARGE SCALE GENOMIC DNA]</scope>
    <source>
        <strain evidence="4 5">DSM 100094</strain>
    </source>
</reference>
<dbReference type="InterPro" id="IPR044144">
    <property type="entry name" value="SAF_UxaA/GarD"/>
</dbReference>
<evidence type="ECO:0000313" key="4">
    <source>
        <dbReference type="EMBL" id="SMO93478.1"/>
    </source>
</evidence>
<dbReference type="GO" id="GO:0016787">
    <property type="term" value="F:hydrolase activity"/>
    <property type="evidence" value="ECO:0007669"/>
    <property type="project" value="UniProtKB-KW"/>
</dbReference>
<accession>A0A521FBB1</accession>
<dbReference type="InterPro" id="IPR007392">
    <property type="entry name" value="GD_AH_second"/>
</dbReference>
<dbReference type="Pfam" id="PF20629">
    <property type="entry name" value="GD_AH_C"/>
    <property type="match status" value="1"/>
</dbReference>
<dbReference type="InterPro" id="IPR013974">
    <property type="entry name" value="SAF"/>
</dbReference>
<organism evidence="4 5">
    <name type="scientific">Paracoccus laeviglucosivorans</name>
    <dbReference type="NCBI Taxonomy" id="1197861"/>
    <lineage>
        <taxon>Bacteria</taxon>
        <taxon>Pseudomonadati</taxon>
        <taxon>Pseudomonadota</taxon>
        <taxon>Alphaproteobacteria</taxon>
        <taxon>Rhodobacterales</taxon>
        <taxon>Paracoccaceae</taxon>
        <taxon>Paracoccus</taxon>
    </lineage>
</organism>
<name>A0A521FBB1_9RHOB</name>
<proteinExistence type="inferred from homology"/>
<gene>
    <name evidence="4" type="ORF">SAMN06265221_1207</name>
</gene>
<dbReference type="Gene3D" id="2.30.130.110">
    <property type="match status" value="1"/>
</dbReference>
<dbReference type="PANTHER" id="PTHR30536">
    <property type="entry name" value="ALTRONATE/GALACTARATE DEHYDRATASE"/>
    <property type="match status" value="1"/>
</dbReference>
<dbReference type="Pfam" id="PF08666">
    <property type="entry name" value="SAF"/>
    <property type="match status" value="1"/>
</dbReference>
<dbReference type="EMBL" id="FXTK01000020">
    <property type="protein sequence ID" value="SMO93478.1"/>
    <property type="molecule type" value="Genomic_DNA"/>
</dbReference>
<dbReference type="AlphaFoldDB" id="A0A521FBB1"/>
<dbReference type="InterPro" id="IPR048332">
    <property type="entry name" value="GD_AH_C"/>
</dbReference>
<evidence type="ECO:0000256" key="1">
    <source>
        <dbReference type="ARBA" id="ARBA00010986"/>
    </source>
</evidence>
<dbReference type="Pfam" id="PF04295">
    <property type="entry name" value="GD_AH_second"/>
    <property type="match status" value="1"/>
</dbReference>
<dbReference type="InterPro" id="IPR052172">
    <property type="entry name" value="UxaA_altronate/galactarate_dh"/>
</dbReference>
<comment type="similarity">
    <text evidence="1">Belongs to the UxaA family.</text>
</comment>